<proteinExistence type="predicted"/>
<evidence type="ECO:0000313" key="2">
    <source>
        <dbReference type="EMBL" id="SIR76092.1"/>
    </source>
</evidence>
<dbReference type="RefSeq" id="WP_143823868.1">
    <property type="nucleotide sequence ID" value="NZ_FTNR01000002.1"/>
</dbReference>
<dbReference type="AlphaFoldDB" id="A0A1N7DJS4"/>
<keyword evidence="3" id="KW-1185">Reference proteome</keyword>
<gene>
    <name evidence="2" type="ORF">SAMN05421752_102308</name>
</gene>
<protein>
    <submittedName>
        <fullName evidence="2">Uncharacterized protein</fullName>
    </submittedName>
</protein>
<name>A0A1N7DJS4_9EURY</name>
<dbReference type="OrthoDB" id="194832at2157"/>
<organism evidence="2 3">
    <name type="scientific">Natronorubrum thiooxidans</name>
    <dbReference type="NCBI Taxonomy" id="308853"/>
    <lineage>
        <taxon>Archaea</taxon>
        <taxon>Methanobacteriati</taxon>
        <taxon>Methanobacteriota</taxon>
        <taxon>Stenosarchaea group</taxon>
        <taxon>Halobacteria</taxon>
        <taxon>Halobacteriales</taxon>
        <taxon>Natrialbaceae</taxon>
        <taxon>Natronorubrum</taxon>
    </lineage>
</organism>
<dbReference type="InterPro" id="IPR019240">
    <property type="entry name" value="DUF2196"/>
</dbReference>
<dbReference type="EMBL" id="FTNR01000002">
    <property type="protein sequence ID" value="SIR76092.1"/>
    <property type="molecule type" value="Genomic_DNA"/>
</dbReference>
<feature type="region of interest" description="Disordered" evidence="1">
    <location>
        <begin position="31"/>
        <end position="54"/>
    </location>
</feature>
<dbReference type="STRING" id="308853.SAMN05421752_102308"/>
<evidence type="ECO:0000313" key="3">
    <source>
        <dbReference type="Proteomes" id="UP000185936"/>
    </source>
</evidence>
<reference evidence="3" key="1">
    <citation type="submission" date="2017-01" db="EMBL/GenBank/DDBJ databases">
        <authorList>
            <person name="Varghese N."/>
            <person name="Submissions S."/>
        </authorList>
    </citation>
    <scope>NUCLEOTIDE SEQUENCE [LARGE SCALE GENOMIC DNA]</scope>
    <source>
        <strain evidence="3">type strain: HArc-</strain>
    </source>
</reference>
<dbReference type="Pfam" id="PF09962">
    <property type="entry name" value="DUF2196"/>
    <property type="match status" value="1"/>
</dbReference>
<sequence>MPLQIGNGRNGSLVAPDDIAGVTRRVEPLLGDDATPLRGSPPFIGSHVSGSSDRDELIQGMTVEIEQETGDRLVGEVGAILSDDRTHPDGILVKLKSGVRGRVKRIGPDT</sequence>
<evidence type="ECO:0000256" key="1">
    <source>
        <dbReference type="SAM" id="MobiDB-lite"/>
    </source>
</evidence>
<dbReference type="Proteomes" id="UP000185936">
    <property type="component" value="Unassembled WGS sequence"/>
</dbReference>
<accession>A0A1N7DJS4</accession>